<keyword evidence="7" id="KW-0720">Serine protease</keyword>
<dbReference type="InterPro" id="IPR001314">
    <property type="entry name" value="Peptidase_S1A"/>
</dbReference>
<dbReference type="AlphaFoldDB" id="A0A076FKX9"/>
<evidence type="ECO:0000259" key="8">
    <source>
        <dbReference type="PROSITE" id="PS50240"/>
    </source>
</evidence>
<keyword evidence="3" id="KW-0732">Signal</keyword>
<comment type="subcellular location">
    <subcellularLocation>
        <location evidence="1">Secreted</location>
    </subcellularLocation>
</comment>
<dbReference type="InterPro" id="IPR009003">
    <property type="entry name" value="Peptidase_S1_PA"/>
</dbReference>
<sequence length="325" mass="36681">AQLDKNMLRPRRSPIYYAPKVSMGHEQIYPGQIPWQALLWSDSETVGRNGPEKLGGFCGGTIISPYHILTAAHCLQTENSSLGRNLTANEITVKLGYTSQPHDINGDEYKIKRIYIHPDFVYDSHLQNDIALITLKSRIRITIFVNPICLPDSRVIRSIREADKLTLSGFGLHLNRQTMTWEKPTFLQMTEDIHKLPMSDCQGHEREEFVGHFCAGDGSTFDDAENFTPDACQGDSGGPLAFQDPRTKRFKLVGLVSWGLKQCGTSKGSIYVNVSNYLGWIQKTKLLDVIDDFNENGEIPYDKMDNSIFQEMMKTLKRSYLGGVL</sequence>
<evidence type="ECO:0000256" key="7">
    <source>
        <dbReference type="RuleBase" id="RU363034"/>
    </source>
</evidence>
<dbReference type="EMBL" id="KF516672">
    <property type="protein sequence ID" value="AII16576.1"/>
    <property type="molecule type" value="mRNA"/>
</dbReference>
<evidence type="ECO:0000256" key="5">
    <source>
        <dbReference type="ARBA" id="ARBA00023180"/>
    </source>
</evidence>
<dbReference type="InterPro" id="IPR001254">
    <property type="entry name" value="Trypsin_dom"/>
</dbReference>
<feature type="non-terminal residue" evidence="9">
    <location>
        <position position="325"/>
    </location>
</feature>
<evidence type="ECO:0000256" key="6">
    <source>
        <dbReference type="ARBA" id="ARBA00024195"/>
    </source>
</evidence>
<proteinExistence type="evidence at transcript level"/>
<evidence type="ECO:0000313" key="9">
    <source>
        <dbReference type="EMBL" id="AII16576.1"/>
    </source>
</evidence>
<dbReference type="InterPro" id="IPR033116">
    <property type="entry name" value="TRYPSIN_SER"/>
</dbReference>
<evidence type="ECO:0000256" key="4">
    <source>
        <dbReference type="ARBA" id="ARBA00023157"/>
    </source>
</evidence>
<dbReference type="FunFam" id="2.40.10.10:FF:000054">
    <property type="entry name" value="Complement C1r subcomponent"/>
    <property type="match status" value="1"/>
</dbReference>
<organism evidence="9">
    <name type="scientific">Paracyclopina nana</name>
    <name type="common">Marine copepod</name>
    <dbReference type="NCBI Taxonomy" id="565004"/>
    <lineage>
        <taxon>Eukaryota</taxon>
        <taxon>Metazoa</taxon>
        <taxon>Ecdysozoa</taxon>
        <taxon>Arthropoda</taxon>
        <taxon>Crustacea</taxon>
        <taxon>Multicrustacea</taxon>
        <taxon>Hexanauplia</taxon>
        <taxon>Copepoda</taxon>
        <taxon>Cyclopoida</taxon>
        <taxon>Cyclopettidae</taxon>
        <taxon>Paracyclopina</taxon>
    </lineage>
</organism>
<keyword evidence="7" id="KW-0645">Protease</keyword>
<dbReference type="CDD" id="cd00190">
    <property type="entry name" value="Tryp_SPc"/>
    <property type="match status" value="1"/>
</dbReference>
<keyword evidence="2" id="KW-0964">Secreted</keyword>
<feature type="domain" description="Peptidase S1" evidence="8">
    <location>
        <begin position="21"/>
        <end position="286"/>
    </location>
</feature>
<keyword evidence="5" id="KW-0325">Glycoprotein</keyword>
<dbReference type="Pfam" id="PF00089">
    <property type="entry name" value="Trypsin"/>
    <property type="match status" value="1"/>
</dbReference>
<keyword evidence="7" id="KW-0378">Hydrolase</keyword>
<dbReference type="InterPro" id="IPR051487">
    <property type="entry name" value="Ser/Thr_Proteases_Immune/Dev"/>
</dbReference>
<dbReference type="SMART" id="SM00020">
    <property type="entry name" value="Tryp_SPc"/>
    <property type="match status" value="1"/>
</dbReference>
<dbReference type="Gene3D" id="2.40.10.10">
    <property type="entry name" value="Trypsin-like serine proteases"/>
    <property type="match status" value="2"/>
</dbReference>
<dbReference type="PANTHER" id="PTHR24256">
    <property type="entry name" value="TRYPTASE-RELATED"/>
    <property type="match status" value="1"/>
</dbReference>
<evidence type="ECO:0000256" key="2">
    <source>
        <dbReference type="ARBA" id="ARBA00022525"/>
    </source>
</evidence>
<dbReference type="FunFam" id="2.40.10.10:FF:000068">
    <property type="entry name" value="transmembrane protease serine 2"/>
    <property type="match status" value="1"/>
</dbReference>
<dbReference type="SUPFAM" id="SSF50494">
    <property type="entry name" value="Trypsin-like serine proteases"/>
    <property type="match status" value="1"/>
</dbReference>
<dbReference type="GO" id="GO:0004252">
    <property type="term" value="F:serine-type endopeptidase activity"/>
    <property type="evidence" value="ECO:0007669"/>
    <property type="project" value="InterPro"/>
</dbReference>
<name>A0A076FKX9_PARNA</name>
<keyword evidence="4" id="KW-1015">Disulfide bond</keyword>
<comment type="similarity">
    <text evidence="6">Belongs to the peptidase S1 family. CLIP subfamily.</text>
</comment>
<dbReference type="PROSITE" id="PS00135">
    <property type="entry name" value="TRYPSIN_SER"/>
    <property type="match status" value="1"/>
</dbReference>
<protein>
    <submittedName>
        <fullName evidence="9">Coagulation factor II</fullName>
    </submittedName>
</protein>
<feature type="non-terminal residue" evidence="9">
    <location>
        <position position="1"/>
    </location>
</feature>
<dbReference type="PROSITE" id="PS50240">
    <property type="entry name" value="TRYPSIN_DOM"/>
    <property type="match status" value="1"/>
</dbReference>
<dbReference type="GO" id="GO:0005576">
    <property type="term" value="C:extracellular region"/>
    <property type="evidence" value="ECO:0007669"/>
    <property type="project" value="UniProtKB-SubCell"/>
</dbReference>
<dbReference type="GO" id="GO:0006508">
    <property type="term" value="P:proteolysis"/>
    <property type="evidence" value="ECO:0007669"/>
    <property type="project" value="UniProtKB-KW"/>
</dbReference>
<evidence type="ECO:0000256" key="3">
    <source>
        <dbReference type="ARBA" id="ARBA00022729"/>
    </source>
</evidence>
<dbReference type="InterPro" id="IPR043504">
    <property type="entry name" value="Peptidase_S1_PA_chymotrypsin"/>
</dbReference>
<evidence type="ECO:0000256" key="1">
    <source>
        <dbReference type="ARBA" id="ARBA00004613"/>
    </source>
</evidence>
<dbReference type="PROSITE" id="PS00134">
    <property type="entry name" value="TRYPSIN_HIS"/>
    <property type="match status" value="1"/>
</dbReference>
<reference evidence="9" key="1">
    <citation type="submission" date="2013-08" db="EMBL/GenBank/DDBJ databases">
        <title>Paracyclopina nana immune related genes.</title>
        <authorList>
            <person name="Kim B.-M."/>
            <person name="Rhee J.-S."/>
            <person name="Lee J.-S."/>
        </authorList>
    </citation>
    <scope>NUCLEOTIDE SEQUENCE</scope>
</reference>
<dbReference type="PRINTS" id="PR00722">
    <property type="entry name" value="CHYMOTRYPSIN"/>
</dbReference>
<dbReference type="InterPro" id="IPR018114">
    <property type="entry name" value="TRYPSIN_HIS"/>
</dbReference>
<accession>A0A076FKX9</accession>